<gene>
    <name evidence="1" type="ORF">H6F44_04795</name>
</gene>
<sequence>MERQSLYERFKLLSWQQQIGNIASTLANISRYADSSAYDELTKLSLREAALAIDWCVPNVPQQFLLDLAMMHRELLAWWQVFPVEPRSLLALHTRHQSDRLLVMAGLMGVDSDLQSIDVVSEANGLHSVDISVVKETLVSA</sequence>
<proteinExistence type="predicted"/>
<dbReference type="RefSeq" id="WP_190349820.1">
    <property type="nucleotide sequence ID" value="NZ_JACJPY010000009.1"/>
</dbReference>
<protein>
    <submittedName>
        <fullName evidence="1">Uncharacterized protein</fullName>
    </submittedName>
</protein>
<name>A0A926URI1_9CYAN</name>
<keyword evidence="2" id="KW-1185">Reference proteome</keyword>
<evidence type="ECO:0000313" key="1">
    <source>
        <dbReference type="EMBL" id="MBD2149446.1"/>
    </source>
</evidence>
<comment type="caution">
    <text evidence="1">The sequence shown here is derived from an EMBL/GenBank/DDBJ whole genome shotgun (WGS) entry which is preliminary data.</text>
</comment>
<accession>A0A926URI1</accession>
<dbReference type="EMBL" id="JACJPY010000009">
    <property type="protein sequence ID" value="MBD2149446.1"/>
    <property type="molecule type" value="Genomic_DNA"/>
</dbReference>
<dbReference type="AlphaFoldDB" id="A0A926URI1"/>
<evidence type="ECO:0000313" key="2">
    <source>
        <dbReference type="Proteomes" id="UP000631421"/>
    </source>
</evidence>
<reference evidence="1 2" key="1">
    <citation type="journal article" date="2015" name="ISME J.">
        <title>Draft Genome Sequence of Streptomyces incarnatus NRRL8089, which Produces the Nucleoside Antibiotic Sinefungin.</title>
        <authorList>
            <person name="Oshima K."/>
            <person name="Hattori M."/>
            <person name="Shimizu H."/>
            <person name="Fukuda K."/>
            <person name="Nemoto M."/>
            <person name="Inagaki K."/>
            <person name="Tamura T."/>
        </authorList>
    </citation>
    <scope>NUCLEOTIDE SEQUENCE [LARGE SCALE GENOMIC DNA]</scope>
    <source>
        <strain evidence="1 2">FACHB-1277</strain>
    </source>
</reference>
<dbReference type="Proteomes" id="UP000631421">
    <property type="component" value="Unassembled WGS sequence"/>
</dbReference>
<organism evidence="1 2">
    <name type="scientific">Pseudanabaena cinerea FACHB-1277</name>
    <dbReference type="NCBI Taxonomy" id="2949581"/>
    <lineage>
        <taxon>Bacteria</taxon>
        <taxon>Bacillati</taxon>
        <taxon>Cyanobacteriota</taxon>
        <taxon>Cyanophyceae</taxon>
        <taxon>Pseudanabaenales</taxon>
        <taxon>Pseudanabaenaceae</taxon>
        <taxon>Pseudanabaena</taxon>
        <taxon>Pseudanabaena cinerea</taxon>
    </lineage>
</organism>